<dbReference type="SUPFAM" id="SSF48264">
    <property type="entry name" value="Cytochrome P450"/>
    <property type="match status" value="1"/>
</dbReference>
<protein>
    <recommendedName>
        <fullName evidence="11">Cytochrome P450</fullName>
    </recommendedName>
</protein>
<dbReference type="InterPro" id="IPR017972">
    <property type="entry name" value="Cyt_P450_CS"/>
</dbReference>
<keyword evidence="2 7" id="KW-0349">Heme</keyword>
<dbReference type="PRINTS" id="PR00385">
    <property type="entry name" value="P450"/>
</dbReference>
<reference evidence="9" key="1">
    <citation type="submission" date="2024-03" db="EMBL/GenBank/DDBJ databases">
        <authorList>
            <consortium name="ELIXIR-Norway"/>
            <consortium name="Elixir Norway"/>
        </authorList>
    </citation>
    <scope>NUCLEOTIDE SEQUENCE</scope>
</reference>
<comment type="similarity">
    <text evidence="1 7">Belongs to the cytochrome P450 family.</text>
</comment>
<dbReference type="PANTHER" id="PTHR24286">
    <property type="entry name" value="CYTOCHROME P450 26"/>
    <property type="match status" value="1"/>
</dbReference>
<evidence type="ECO:0000256" key="5">
    <source>
        <dbReference type="ARBA" id="ARBA00023004"/>
    </source>
</evidence>
<keyword evidence="10" id="KW-1185">Reference proteome</keyword>
<dbReference type="InterPro" id="IPR002401">
    <property type="entry name" value="Cyt_P450_E_grp-I"/>
</dbReference>
<dbReference type="Gene3D" id="1.10.630.10">
    <property type="entry name" value="Cytochrome P450"/>
    <property type="match status" value="1"/>
</dbReference>
<proteinExistence type="inferred from homology"/>
<organism evidence="9 10">
    <name type="scientific">Sphagnum jensenii</name>
    <dbReference type="NCBI Taxonomy" id="128206"/>
    <lineage>
        <taxon>Eukaryota</taxon>
        <taxon>Viridiplantae</taxon>
        <taxon>Streptophyta</taxon>
        <taxon>Embryophyta</taxon>
        <taxon>Bryophyta</taxon>
        <taxon>Sphagnophytina</taxon>
        <taxon>Sphagnopsida</taxon>
        <taxon>Sphagnales</taxon>
        <taxon>Sphagnaceae</taxon>
        <taxon>Sphagnum</taxon>
    </lineage>
</organism>
<evidence type="ECO:0000313" key="9">
    <source>
        <dbReference type="EMBL" id="CAK9860803.1"/>
    </source>
</evidence>
<evidence type="ECO:0008006" key="11">
    <source>
        <dbReference type="Google" id="ProtNLM"/>
    </source>
</evidence>
<dbReference type="Proteomes" id="UP001497522">
    <property type="component" value="Chromosome 11"/>
</dbReference>
<keyword evidence="8" id="KW-0812">Transmembrane</keyword>
<keyword evidence="3 7" id="KW-0479">Metal-binding</keyword>
<dbReference type="Pfam" id="PF00067">
    <property type="entry name" value="p450"/>
    <property type="match status" value="1"/>
</dbReference>
<evidence type="ECO:0000256" key="1">
    <source>
        <dbReference type="ARBA" id="ARBA00010617"/>
    </source>
</evidence>
<dbReference type="InterPro" id="IPR036396">
    <property type="entry name" value="Cyt_P450_sf"/>
</dbReference>
<evidence type="ECO:0000256" key="4">
    <source>
        <dbReference type="ARBA" id="ARBA00023002"/>
    </source>
</evidence>
<keyword evidence="8" id="KW-0472">Membrane</keyword>
<keyword evidence="4 7" id="KW-0560">Oxidoreductase</keyword>
<evidence type="ECO:0000256" key="7">
    <source>
        <dbReference type="RuleBase" id="RU000461"/>
    </source>
</evidence>
<keyword evidence="5 7" id="KW-0408">Iron</keyword>
<dbReference type="PROSITE" id="PS00778">
    <property type="entry name" value="HIS_ACID_PHOSPHAT_2"/>
    <property type="match status" value="1"/>
</dbReference>
<keyword evidence="8" id="KW-1133">Transmembrane helix</keyword>
<dbReference type="CDD" id="cd11043">
    <property type="entry name" value="CYP90-like"/>
    <property type="match status" value="1"/>
</dbReference>
<keyword evidence="6 7" id="KW-0503">Monooxygenase</keyword>
<gene>
    <name evidence="9" type="ORF">CSSPJE1EN2_LOCUS3798</name>
</gene>
<feature type="transmembrane region" description="Helical" evidence="8">
    <location>
        <begin position="34"/>
        <end position="56"/>
    </location>
</feature>
<evidence type="ECO:0000256" key="3">
    <source>
        <dbReference type="ARBA" id="ARBA00022723"/>
    </source>
</evidence>
<dbReference type="EMBL" id="OZ023712">
    <property type="protein sequence ID" value="CAK9860803.1"/>
    <property type="molecule type" value="Genomic_DNA"/>
</dbReference>
<dbReference type="InterPro" id="IPR001128">
    <property type="entry name" value="Cyt_P450"/>
</dbReference>
<dbReference type="InterPro" id="IPR033379">
    <property type="entry name" value="Acid_Pase_AS"/>
</dbReference>
<evidence type="ECO:0000256" key="8">
    <source>
        <dbReference type="SAM" id="Phobius"/>
    </source>
</evidence>
<evidence type="ECO:0000256" key="6">
    <source>
        <dbReference type="ARBA" id="ARBA00023033"/>
    </source>
</evidence>
<dbReference type="PRINTS" id="PR00463">
    <property type="entry name" value="EP450I"/>
</dbReference>
<dbReference type="PANTHER" id="PTHR24286:SF384">
    <property type="entry name" value="P450, PUTATIVE (EUROFUNG)-RELATED"/>
    <property type="match status" value="1"/>
</dbReference>
<name>A0ABP1AEB2_9BRYO</name>
<sequence>MDDDDDDGVHWDYSKNSNNMFAGGSMLVSSKVGLAVGIITVVVAIVCGWWWHYVLLKESKARPSSNKKAPLPPGRLGLPLLGETLSSYVFKTHLLFSPAVSVGAPDGNKFLFANENKLVQNSWPSPIKKLFGPNSLINKTGKQHKHARRIFTSFFGPDGLQRFVPRMDKMVRAHFVQFWEGKDEIMAFAIIKQFAFALAADLFFSITEGPQFRSLARDLFTLSQGIAHPPLDFPGTSYHNAKLSRNRILCTLDTVICQRRKVNDMEEGKVSSQHDLLSVMISTLDQDQDQLATNEDIKDNILMLLYAGHDTSVSTLAGALKYLFLNPQCLQQVIKAIEKAGSPLNWDDTRKMKYTWQVMQECLRVQPAVEVGFRECIKEFEYEGFTIPKGWRLFWHLGRSHMSPQFFPNPERFDPDRFEGLGPTPFIYMPFGGGPRICLGLEFARTEMVVFLHYLVLNYEWNMVDPNEGVVRNPLPVFQKGLPLKIRKKQPLELDTVGELIKNWKNGHVKFMVN</sequence>
<accession>A0ABP1AEB2</accession>
<evidence type="ECO:0000313" key="10">
    <source>
        <dbReference type="Proteomes" id="UP001497522"/>
    </source>
</evidence>
<dbReference type="PROSITE" id="PS00086">
    <property type="entry name" value="CYTOCHROME_P450"/>
    <property type="match status" value="1"/>
</dbReference>
<evidence type="ECO:0000256" key="2">
    <source>
        <dbReference type="ARBA" id="ARBA00022617"/>
    </source>
</evidence>